<evidence type="ECO:0000313" key="5">
    <source>
        <dbReference type="EMBL" id="KAE8762246.1"/>
    </source>
</evidence>
<dbReference type="Pfam" id="PF13439">
    <property type="entry name" value="Glyco_transf_4"/>
    <property type="match status" value="1"/>
</dbReference>
<evidence type="ECO:0000256" key="2">
    <source>
        <dbReference type="ARBA" id="ARBA00022679"/>
    </source>
</evidence>
<protein>
    <submittedName>
        <fullName evidence="5">Glycosyltransferase</fullName>
    </submittedName>
</protein>
<dbReference type="OrthoDB" id="9810929at2"/>
<gene>
    <name evidence="5" type="ORF">GB883_20350</name>
</gene>
<feature type="domain" description="Glycosyltransferase subfamily 4-like N-terminal" evidence="4">
    <location>
        <begin position="22"/>
        <end position="197"/>
    </location>
</feature>
<keyword evidence="2 5" id="KW-0808">Transferase</keyword>
<feature type="domain" description="Glycosyl transferase family 1" evidence="3">
    <location>
        <begin position="223"/>
        <end position="380"/>
    </location>
</feature>
<dbReference type="PANTHER" id="PTHR12526">
    <property type="entry name" value="GLYCOSYLTRANSFERASE"/>
    <property type="match status" value="1"/>
</dbReference>
<evidence type="ECO:0000259" key="4">
    <source>
        <dbReference type="Pfam" id="PF13439"/>
    </source>
</evidence>
<evidence type="ECO:0000256" key="1">
    <source>
        <dbReference type="ARBA" id="ARBA00022676"/>
    </source>
</evidence>
<dbReference type="InterPro" id="IPR001296">
    <property type="entry name" value="Glyco_trans_1"/>
</dbReference>
<dbReference type="GO" id="GO:0016757">
    <property type="term" value="F:glycosyltransferase activity"/>
    <property type="evidence" value="ECO:0007669"/>
    <property type="project" value="UniProtKB-KW"/>
</dbReference>
<comment type="caution">
    <text evidence="5">The sequence shown here is derived from an EMBL/GenBank/DDBJ whole genome shotgun (WGS) entry which is preliminary data.</text>
</comment>
<dbReference type="InterPro" id="IPR028098">
    <property type="entry name" value="Glyco_trans_4-like_N"/>
</dbReference>
<dbReference type="PANTHER" id="PTHR12526:SF635">
    <property type="entry name" value="GLYCOSYL TRANSFERASE GROUP 1"/>
    <property type="match status" value="1"/>
</dbReference>
<dbReference type="Proteomes" id="UP000451860">
    <property type="component" value="Unassembled WGS sequence"/>
</dbReference>
<reference evidence="5 6" key="1">
    <citation type="submission" date="2019-10" db="EMBL/GenBank/DDBJ databases">
        <title>Georgenia wutianyii sp. nov. and Georgenia yuyongxinii sp. nov. isolated from plateau pika (Ochotona curzoniae) in the Qinghai-Tibet plateau of China.</title>
        <authorList>
            <person name="Tian Z."/>
        </authorList>
    </citation>
    <scope>NUCLEOTIDE SEQUENCE [LARGE SCALE GENOMIC DNA]</scope>
    <source>
        <strain evidence="5 6">DSM 21501</strain>
    </source>
</reference>
<evidence type="ECO:0000259" key="3">
    <source>
        <dbReference type="Pfam" id="PF00534"/>
    </source>
</evidence>
<dbReference type="RefSeq" id="WP_152202890.1">
    <property type="nucleotide sequence ID" value="NZ_VUKF01000019.1"/>
</dbReference>
<dbReference type="SUPFAM" id="SSF53756">
    <property type="entry name" value="UDP-Glycosyltransferase/glycogen phosphorylase"/>
    <property type="match status" value="1"/>
</dbReference>
<accession>A0A7J5UIW2</accession>
<sequence length="411" mass="43256">MRIAMVSEHASPLAALGGVDAGGQNVHVAALASELARAGHEVAVYTRRDDPAQPVRVEMLPGVQVVHVPAGPPTALPKDELLPFMPAFGRWMGREWAAGRAPDVVHSHFWMSGLAAVEATRAVPVPLVHTYHALGSVKRRHQGAADTSPPGRVRLESDLGRRVELVVATCSDEVRELGRLGVPARRVRVVPCGVDVQHFSPADGAPGRFTPAGVPPRRLPHRLLCIGRLVERKGVATVVEALAALPTAELVVAGGPAAERLGDDPEARRLRALAERLGVADRVRLLGAVAHSAMPALIRSADVVVATPWYEPFGIVPLEAAACGRPLVGSAVGGLLDTVRDGVTGLLVPPRDPAALAAALGPLLADPVRRQQYGAAARRRAVELYGWDQVAARTEAAYETVALPAVKEATA</sequence>
<dbReference type="Pfam" id="PF00534">
    <property type="entry name" value="Glycos_transf_1"/>
    <property type="match status" value="1"/>
</dbReference>
<proteinExistence type="predicted"/>
<name>A0A7J5UIW2_9MICO</name>
<dbReference type="EMBL" id="WHJE01000213">
    <property type="protein sequence ID" value="KAE8762246.1"/>
    <property type="molecule type" value="Genomic_DNA"/>
</dbReference>
<keyword evidence="1" id="KW-0328">Glycosyltransferase</keyword>
<dbReference type="Gene3D" id="3.40.50.2000">
    <property type="entry name" value="Glycogen Phosphorylase B"/>
    <property type="match status" value="2"/>
</dbReference>
<dbReference type="AlphaFoldDB" id="A0A7J5UIW2"/>
<organism evidence="5 6">
    <name type="scientific">Georgenia thermotolerans</name>
    <dbReference type="NCBI Taxonomy" id="527326"/>
    <lineage>
        <taxon>Bacteria</taxon>
        <taxon>Bacillati</taxon>
        <taxon>Actinomycetota</taxon>
        <taxon>Actinomycetes</taxon>
        <taxon>Micrococcales</taxon>
        <taxon>Bogoriellaceae</taxon>
        <taxon>Georgenia</taxon>
    </lineage>
</organism>
<evidence type="ECO:0000313" key="6">
    <source>
        <dbReference type="Proteomes" id="UP000451860"/>
    </source>
</evidence>
<keyword evidence="6" id="KW-1185">Reference proteome</keyword>